<gene>
    <name evidence="22" type="ORF">BIW11_00677</name>
</gene>
<dbReference type="InterPro" id="IPR045851">
    <property type="entry name" value="AMP-bd_C_sf"/>
</dbReference>
<dbReference type="GO" id="GO:0005324">
    <property type="term" value="F:long-chain fatty acid transmembrane transporter activity"/>
    <property type="evidence" value="ECO:0007669"/>
    <property type="project" value="TreeGrafter"/>
</dbReference>
<dbReference type="GO" id="GO:0005789">
    <property type="term" value="C:endoplasmic reticulum membrane"/>
    <property type="evidence" value="ECO:0007669"/>
    <property type="project" value="TreeGrafter"/>
</dbReference>
<protein>
    <recommendedName>
        <fullName evidence="18">Very long-chain fatty acid transport protein</fullName>
    </recommendedName>
    <alternativeName>
        <fullName evidence="14">Long-chain-fatty-acid--CoA ligase</fullName>
    </alternativeName>
    <alternativeName>
        <fullName evidence="19">Very-long-chain acyl-CoA synthetase</fullName>
    </alternativeName>
</protein>
<keyword evidence="3" id="KW-0813">Transport</keyword>
<dbReference type="GO" id="GO:0044539">
    <property type="term" value="P:long-chain fatty acid import into cell"/>
    <property type="evidence" value="ECO:0007669"/>
    <property type="project" value="TreeGrafter"/>
</dbReference>
<dbReference type="AlphaFoldDB" id="A0A1V9XRH1"/>
<dbReference type="GO" id="GO:0005778">
    <property type="term" value="C:peroxisomal membrane"/>
    <property type="evidence" value="ECO:0007669"/>
    <property type="project" value="UniProtKB-SubCell"/>
</dbReference>
<organism evidence="22 23">
    <name type="scientific">Tropilaelaps mercedesae</name>
    <dbReference type="NCBI Taxonomy" id="418985"/>
    <lineage>
        <taxon>Eukaryota</taxon>
        <taxon>Metazoa</taxon>
        <taxon>Ecdysozoa</taxon>
        <taxon>Arthropoda</taxon>
        <taxon>Chelicerata</taxon>
        <taxon>Arachnida</taxon>
        <taxon>Acari</taxon>
        <taxon>Parasitiformes</taxon>
        <taxon>Mesostigmata</taxon>
        <taxon>Gamasina</taxon>
        <taxon>Dermanyssoidea</taxon>
        <taxon>Laelapidae</taxon>
        <taxon>Tropilaelaps</taxon>
    </lineage>
</organism>
<reference evidence="22 23" key="1">
    <citation type="journal article" date="2017" name="Gigascience">
        <title>Draft genome of the honey bee ectoparasitic mite, Tropilaelaps mercedesae, is shaped by the parasitic life history.</title>
        <authorList>
            <person name="Dong X."/>
            <person name="Armstrong S.D."/>
            <person name="Xia D."/>
            <person name="Makepeace B.L."/>
            <person name="Darby A.C."/>
            <person name="Kadowaki T."/>
        </authorList>
    </citation>
    <scope>NUCLEOTIDE SEQUENCE [LARGE SCALE GENOMIC DNA]</scope>
    <source>
        <strain evidence="22">Wuxi-XJTLU</strain>
    </source>
</reference>
<dbReference type="Proteomes" id="UP000192247">
    <property type="component" value="Unassembled WGS sequence"/>
</dbReference>
<name>A0A1V9XRH1_9ACAR</name>
<dbReference type="STRING" id="418985.A0A1V9XRH1"/>
<evidence type="ECO:0000256" key="6">
    <source>
        <dbReference type="ARBA" id="ARBA00022692"/>
    </source>
</evidence>
<dbReference type="InParanoid" id="A0A1V9XRH1"/>
<evidence type="ECO:0000256" key="7">
    <source>
        <dbReference type="ARBA" id="ARBA00022741"/>
    </source>
</evidence>
<evidence type="ECO:0000256" key="2">
    <source>
        <dbReference type="ARBA" id="ARBA00006432"/>
    </source>
</evidence>
<evidence type="ECO:0000256" key="10">
    <source>
        <dbReference type="ARBA" id="ARBA00023055"/>
    </source>
</evidence>
<keyword evidence="8" id="KW-0067">ATP-binding</keyword>
<dbReference type="PANTHER" id="PTHR43107:SF15">
    <property type="entry name" value="FATTY ACID TRANSPORT PROTEIN 3, ISOFORM A"/>
    <property type="match status" value="1"/>
</dbReference>
<evidence type="ECO:0000256" key="19">
    <source>
        <dbReference type="ARBA" id="ARBA00078285"/>
    </source>
</evidence>
<keyword evidence="9 20" id="KW-1133">Transmembrane helix</keyword>
<feature type="transmembrane region" description="Helical" evidence="20">
    <location>
        <begin position="291"/>
        <end position="313"/>
    </location>
</feature>
<comment type="similarity">
    <text evidence="2">Belongs to the ATP-dependent AMP-binding enzyme family.</text>
</comment>
<evidence type="ECO:0000256" key="4">
    <source>
        <dbReference type="ARBA" id="ARBA00022475"/>
    </source>
</evidence>
<dbReference type="GO" id="GO:0005524">
    <property type="term" value="F:ATP binding"/>
    <property type="evidence" value="ECO:0007669"/>
    <property type="project" value="UniProtKB-KW"/>
</dbReference>
<dbReference type="PROSITE" id="PS00455">
    <property type="entry name" value="AMP_BINDING"/>
    <property type="match status" value="1"/>
</dbReference>
<dbReference type="PANTHER" id="PTHR43107">
    <property type="entry name" value="LONG-CHAIN FATTY ACID TRANSPORT PROTEIN"/>
    <property type="match status" value="1"/>
</dbReference>
<evidence type="ECO:0000256" key="15">
    <source>
        <dbReference type="ARBA" id="ARBA00046271"/>
    </source>
</evidence>
<keyword evidence="4" id="KW-1003">Cell membrane</keyword>
<evidence type="ECO:0000256" key="11">
    <source>
        <dbReference type="ARBA" id="ARBA00023136"/>
    </source>
</evidence>
<dbReference type="Gene3D" id="3.30.300.30">
    <property type="match status" value="1"/>
</dbReference>
<comment type="function">
    <text evidence="17">Acyl-CoA synthetase required for both the import of long chain fatty acids (LCFAs) (C14-C18) and the activation very long chain fatty acids (VLCFAs) (C20-C26) by esterification of the fatty acids into metabolically active CoA-thioesters for subsequent degradation or incorporation into phospholipids. The transport and fatty acyl-CoA synthetase activities are genetically separable and are thus independent activities. Esterifies VLCFAs in the peroxisome matrix. The VLCFAs are actively transported into peroxisomes by a PXA1-PXA2 heterodimeric transporter in the peroxisomal membrane.</text>
</comment>
<evidence type="ECO:0000256" key="17">
    <source>
        <dbReference type="ARBA" id="ARBA00060276"/>
    </source>
</evidence>
<accession>A0A1V9XRH1</accession>
<evidence type="ECO:0000256" key="16">
    <source>
        <dbReference type="ARBA" id="ARBA00048666"/>
    </source>
</evidence>
<evidence type="ECO:0000256" key="9">
    <source>
        <dbReference type="ARBA" id="ARBA00022989"/>
    </source>
</evidence>
<evidence type="ECO:0000313" key="23">
    <source>
        <dbReference type="Proteomes" id="UP000192247"/>
    </source>
</evidence>
<keyword evidence="11 20" id="KW-0472">Membrane</keyword>
<comment type="catalytic activity">
    <reaction evidence="13">
        <text>a very long-chain fatty acid + ATP + CoA = a very long-chain fatty acyl-CoA + AMP + diphosphate</text>
        <dbReference type="Rhea" id="RHEA:54536"/>
        <dbReference type="ChEBI" id="CHEBI:30616"/>
        <dbReference type="ChEBI" id="CHEBI:33019"/>
        <dbReference type="ChEBI" id="CHEBI:57287"/>
        <dbReference type="ChEBI" id="CHEBI:58950"/>
        <dbReference type="ChEBI" id="CHEBI:138261"/>
        <dbReference type="ChEBI" id="CHEBI:456215"/>
    </reaction>
    <physiologicalReaction direction="left-to-right" evidence="13">
        <dbReference type="Rhea" id="RHEA:54537"/>
    </physiologicalReaction>
</comment>
<keyword evidence="5" id="KW-0436">Ligase</keyword>
<keyword evidence="7" id="KW-0547">Nucleotide-binding</keyword>
<evidence type="ECO:0000256" key="5">
    <source>
        <dbReference type="ARBA" id="ARBA00022598"/>
    </source>
</evidence>
<dbReference type="FunFam" id="3.40.50.12780:FF:000019">
    <property type="entry name" value="Long-chain fatty acid transporter"/>
    <property type="match status" value="1"/>
</dbReference>
<dbReference type="Pfam" id="PF00501">
    <property type="entry name" value="AMP-binding"/>
    <property type="match status" value="1"/>
</dbReference>
<evidence type="ECO:0000256" key="8">
    <source>
        <dbReference type="ARBA" id="ARBA00022840"/>
    </source>
</evidence>
<evidence type="ECO:0000259" key="21">
    <source>
        <dbReference type="Pfam" id="PF00501"/>
    </source>
</evidence>
<dbReference type="EMBL" id="MNPL01005524">
    <property type="protein sequence ID" value="OQR75958.1"/>
    <property type="molecule type" value="Genomic_DNA"/>
</dbReference>
<evidence type="ECO:0000256" key="1">
    <source>
        <dbReference type="ARBA" id="ARBA00004651"/>
    </source>
</evidence>
<dbReference type="GO" id="GO:0005886">
    <property type="term" value="C:plasma membrane"/>
    <property type="evidence" value="ECO:0007669"/>
    <property type="project" value="UniProtKB-SubCell"/>
</dbReference>
<evidence type="ECO:0000313" key="22">
    <source>
        <dbReference type="EMBL" id="OQR75958.1"/>
    </source>
</evidence>
<comment type="caution">
    <text evidence="22">The sequence shown here is derived from an EMBL/GenBank/DDBJ whole genome shotgun (WGS) entry which is preliminary data.</text>
</comment>
<feature type="domain" description="AMP-dependent synthetase/ligase" evidence="21">
    <location>
        <begin position="84"/>
        <end position="454"/>
    </location>
</feature>
<evidence type="ECO:0000256" key="3">
    <source>
        <dbReference type="ARBA" id="ARBA00022448"/>
    </source>
</evidence>
<keyword evidence="23" id="KW-1185">Reference proteome</keyword>
<comment type="catalytic activity">
    <reaction evidence="16">
        <text>tetracosanoate + ATP + CoA = tetracosanoyl-CoA + AMP + diphosphate</text>
        <dbReference type="Rhea" id="RHEA:33639"/>
        <dbReference type="ChEBI" id="CHEBI:30616"/>
        <dbReference type="ChEBI" id="CHEBI:31014"/>
        <dbReference type="ChEBI" id="CHEBI:33019"/>
        <dbReference type="ChEBI" id="CHEBI:57287"/>
        <dbReference type="ChEBI" id="CHEBI:65052"/>
        <dbReference type="ChEBI" id="CHEBI:456215"/>
    </reaction>
    <physiologicalReaction direction="left-to-right" evidence="16">
        <dbReference type="Rhea" id="RHEA:33640"/>
    </physiologicalReaction>
</comment>
<evidence type="ECO:0000256" key="14">
    <source>
        <dbReference type="ARBA" id="ARBA00041297"/>
    </source>
</evidence>
<comment type="subcellular location">
    <subcellularLocation>
        <location evidence="1">Cell membrane</location>
        <topology evidence="1">Multi-pass membrane protein</topology>
    </subcellularLocation>
    <subcellularLocation>
        <location evidence="15">Peroxisome membrane</location>
    </subcellularLocation>
</comment>
<keyword evidence="10" id="KW-0445">Lipid transport</keyword>
<proteinExistence type="inferred from homology"/>
<evidence type="ECO:0000256" key="18">
    <source>
        <dbReference type="ARBA" id="ARBA00068795"/>
    </source>
</evidence>
<keyword evidence="12" id="KW-0576">Peroxisome</keyword>
<dbReference type="InterPro" id="IPR000873">
    <property type="entry name" value="AMP-dep_synth/lig_dom"/>
</dbReference>
<keyword evidence="6 20" id="KW-0812">Transmembrane</keyword>
<dbReference type="InterPro" id="IPR042099">
    <property type="entry name" value="ANL_N_sf"/>
</dbReference>
<evidence type="ECO:0000256" key="13">
    <source>
        <dbReference type="ARBA" id="ARBA00036527"/>
    </source>
</evidence>
<evidence type="ECO:0000256" key="12">
    <source>
        <dbReference type="ARBA" id="ARBA00023140"/>
    </source>
</evidence>
<sequence length="654" mass="73457">MKKYVSRLFSFLGGLPRVLTQSLDASQVAIYVSVATVVALLRAKRLRTYLHILRRDFVILYRLLIVNRALRRIRDETTVVDLFRSSMVRHPNKPMFITRERRWTYLEVEEYTNSVANYFAMVGFREGDTVALIMENRPEYVLLWLGLSKIGVVTALINTNLRLKPLAHSIGIVNSKAIIFSPAMAANLIVSKQDLRDNCCDNMRYFAFGQCPEAAELNADDIEDSVLKSSKDPPSYYGKVDDKLMYIYTSGTTGLPKAAIIKHMRYIQIGVSLSKMVPVTEKDVIYIYLPFYHAASGILGLYMPLIVGATAIISPKFSASKFWTDCAEYQVTVCQYIGEICRYLLMQPERPEDRMHQVTRMYGNGLRKDIWNEFQARFGLSYVVEIYGSTEGTSCLANLDNTPGAIGYFPWISKLIGKYMPVNIIRVDPITGVPLRDTNGRCITCEPGETGEIVATIKSNNPMTKFDGYADKAATAKKIYNDCFAKGDKVFASGDLVYKDELGYVYFKDRTGDTFRWKGENVSTTEVEDVVSSVLDDPSIGCVIYGVEVPGVEGRAGMLVLVDPSRKVDLTKLLDGLRAALPAYAVPLFLRITTQADLTGTFKTTKVNFQKAGFDPGNCHPDPVYFFNALSKPPCYVPLDQTIIDQINNRELRL</sequence>
<dbReference type="Gene3D" id="3.40.50.12780">
    <property type="entry name" value="N-terminal domain of ligase-like"/>
    <property type="match status" value="1"/>
</dbReference>
<dbReference type="InterPro" id="IPR020845">
    <property type="entry name" value="AMP-binding_CS"/>
</dbReference>
<evidence type="ECO:0000256" key="20">
    <source>
        <dbReference type="SAM" id="Phobius"/>
    </source>
</evidence>
<dbReference type="SUPFAM" id="SSF56801">
    <property type="entry name" value="Acetyl-CoA synthetase-like"/>
    <property type="match status" value="1"/>
</dbReference>
<dbReference type="OrthoDB" id="6408524at2759"/>
<dbReference type="GO" id="GO:0004467">
    <property type="term" value="F:long-chain fatty acid-CoA ligase activity"/>
    <property type="evidence" value="ECO:0007669"/>
    <property type="project" value="TreeGrafter"/>
</dbReference>